<dbReference type="Proteomes" id="UP000199039">
    <property type="component" value="Unassembled WGS sequence"/>
</dbReference>
<keyword evidence="2 4" id="KW-0808">Transferase</keyword>
<dbReference type="AlphaFoldDB" id="A0A1G6QBQ1"/>
<dbReference type="Pfam" id="PF00534">
    <property type="entry name" value="Glycos_transf_1"/>
    <property type="match status" value="1"/>
</dbReference>
<keyword evidence="1" id="KW-0328">Glycosyltransferase</keyword>
<protein>
    <submittedName>
        <fullName evidence="4">Glycosyl transferases group 1</fullName>
    </submittedName>
</protein>
<sequence>MPWKVEVATMSDDEALASHIHLITPGDHFSPRTGSAVPSVVHGLCGGAGPSVRSSVLVARGTYPDHYPSAQIIEYDLVHGARYGRYVDAARGQLGLPRSAAQRPVRAALSEQHTWVTSAVVAHNLPAAVAVVAARHQPVLYAHNNLLRSYSPWEAGRALGSVSAIIAVSNSLADQLLPHLPGRLQDRLKVVHNAADCETFYPTTTLRTAGPLRVTVVGRTIRDKGADLVIEAVKLLGRTDVELRILGSSGFDPNAPLTSFEEDMRRAAHGSATTIRFVPSRPRADVAAFLRESDVLVVPSRWPDPCPLTVLEGMATAIPVVAANIGGLPELLGDAGILVTPDSPASIAEALTALLDDEALRRQVGALGLTRAQESTWARSARIFADHLDAAI</sequence>
<dbReference type="SUPFAM" id="SSF53756">
    <property type="entry name" value="UDP-Glycosyltransferase/glycogen phosphorylase"/>
    <property type="match status" value="1"/>
</dbReference>
<name>A0A1G6QBQ1_9MICO</name>
<evidence type="ECO:0000313" key="4">
    <source>
        <dbReference type="EMBL" id="SDC89922.1"/>
    </source>
</evidence>
<dbReference type="Gene3D" id="3.40.50.2000">
    <property type="entry name" value="Glycogen Phosphorylase B"/>
    <property type="match status" value="2"/>
</dbReference>
<reference evidence="4 5" key="1">
    <citation type="submission" date="2016-09" db="EMBL/GenBank/DDBJ databases">
        <authorList>
            <person name="Capua I."/>
            <person name="De Benedictis P."/>
            <person name="Joannis T."/>
            <person name="Lombin L.H."/>
            <person name="Cattoli G."/>
        </authorList>
    </citation>
    <scope>NUCLEOTIDE SEQUENCE [LARGE SCALE GENOMIC DNA]</scope>
    <source>
        <strain evidence="4 5">ISLP-3</strain>
    </source>
</reference>
<dbReference type="GO" id="GO:0016757">
    <property type="term" value="F:glycosyltransferase activity"/>
    <property type="evidence" value="ECO:0007669"/>
    <property type="project" value="UniProtKB-KW"/>
</dbReference>
<evidence type="ECO:0000313" key="5">
    <source>
        <dbReference type="Proteomes" id="UP000199039"/>
    </source>
</evidence>
<proteinExistence type="predicted"/>
<dbReference type="EMBL" id="FMYH01000004">
    <property type="protein sequence ID" value="SDC89922.1"/>
    <property type="molecule type" value="Genomic_DNA"/>
</dbReference>
<dbReference type="InterPro" id="IPR001296">
    <property type="entry name" value="Glyco_trans_1"/>
</dbReference>
<dbReference type="PANTHER" id="PTHR12526">
    <property type="entry name" value="GLYCOSYLTRANSFERASE"/>
    <property type="match status" value="1"/>
</dbReference>
<evidence type="ECO:0000256" key="2">
    <source>
        <dbReference type="ARBA" id="ARBA00022679"/>
    </source>
</evidence>
<dbReference type="STRING" id="1814289.SAMN05216410_2501"/>
<organism evidence="4 5">
    <name type="scientific">Sanguibacter gelidistatuariae</name>
    <dbReference type="NCBI Taxonomy" id="1814289"/>
    <lineage>
        <taxon>Bacteria</taxon>
        <taxon>Bacillati</taxon>
        <taxon>Actinomycetota</taxon>
        <taxon>Actinomycetes</taxon>
        <taxon>Micrococcales</taxon>
        <taxon>Sanguibacteraceae</taxon>
        <taxon>Sanguibacter</taxon>
    </lineage>
</organism>
<dbReference type="PANTHER" id="PTHR12526:SF510">
    <property type="entry name" value="D-INOSITOL 3-PHOSPHATE GLYCOSYLTRANSFERASE"/>
    <property type="match status" value="1"/>
</dbReference>
<accession>A0A1G6QBQ1</accession>
<dbReference type="CDD" id="cd03801">
    <property type="entry name" value="GT4_PimA-like"/>
    <property type="match status" value="1"/>
</dbReference>
<gene>
    <name evidence="4" type="ORF">SAMN05216410_2501</name>
</gene>
<keyword evidence="5" id="KW-1185">Reference proteome</keyword>
<evidence type="ECO:0000259" key="3">
    <source>
        <dbReference type="Pfam" id="PF00534"/>
    </source>
</evidence>
<feature type="domain" description="Glycosyl transferase family 1" evidence="3">
    <location>
        <begin position="212"/>
        <end position="365"/>
    </location>
</feature>
<evidence type="ECO:0000256" key="1">
    <source>
        <dbReference type="ARBA" id="ARBA00022676"/>
    </source>
</evidence>